<reference evidence="6 7" key="1">
    <citation type="submission" date="2019-07" db="EMBL/GenBank/DDBJ databases">
        <title>Draft genome assembly of a fouling barnacle, Amphibalanus amphitrite (Darwin, 1854): The first reference genome for Thecostraca.</title>
        <authorList>
            <person name="Kim W."/>
        </authorList>
    </citation>
    <scope>NUCLEOTIDE SEQUENCE [LARGE SCALE GENOMIC DNA]</scope>
    <source>
        <strain evidence="6">SNU_AA5</strain>
        <tissue evidence="6">Soma without cirri and trophi</tissue>
    </source>
</reference>
<dbReference type="SMART" id="SM01057">
    <property type="entry name" value="Carb_anhydrase"/>
    <property type="match status" value="1"/>
</dbReference>
<dbReference type="PANTHER" id="PTHR18952">
    <property type="entry name" value="CARBONIC ANHYDRASE"/>
    <property type="match status" value="1"/>
</dbReference>
<keyword evidence="4" id="KW-0456">Lyase</keyword>
<evidence type="ECO:0000256" key="2">
    <source>
        <dbReference type="ARBA" id="ARBA00022723"/>
    </source>
</evidence>
<dbReference type="OrthoDB" id="5978072at2759"/>
<dbReference type="PANTHER" id="PTHR18952:SF208">
    <property type="entry name" value="CARBONIC ANHYDRASE XA-RELATED"/>
    <property type="match status" value="1"/>
</dbReference>
<evidence type="ECO:0000313" key="7">
    <source>
        <dbReference type="Proteomes" id="UP000440578"/>
    </source>
</evidence>
<dbReference type="GO" id="GO:0004089">
    <property type="term" value="F:carbonate dehydratase activity"/>
    <property type="evidence" value="ECO:0007669"/>
    <property type="project" value="UniProtKB-UniRule"/>
</dbReference>
<dbReference type="Pfam" id="PF00194">
    <property type="entry name" value="Carb_anhydrase"/>
    <property type="match status" value="1"/>
</dbReference>
<dbReference type="InterPro" id="IPR001148">
    <property type="entry name" value="CA_dom"/>
</dbReference>
<dbReference type="AlphaFoldDB" id="A0A6A4W4V9"/>
<dbReference type="InterPro" id="IPR023561">
    <property type="entry name" value="Carbonic_anhydrase_a-class"/>
</dbReference>
<sequence length="292" mass="33240">MLVCGVLLCILLHPAAGVWENWWTYTDGVSGPENWSDFVPAWRICKEGRQQSPINIEPARLLFDKHLRTVYVDKDRVRGILRNTGHDVTLTADPSRTANISGGPLSYQYTFEKLQLHFGLVPDDWRRSSRHVAGSEHVVNGKRFPAEIHLMGYNSHLYRNYSEAVDQSHGVVGIAILVQIEGVSLVGLLPNTEQYITYEGSITSPACQETVTWIVFNKPIYMSHHQLPILKQLKQRSRNAPDQDSLGNNYRPVQRLNNRVVRTNIDFEPKDGNICPPMKHDMRYKAGKWLGV</sequence>
<evidence type="ECO:0000259" key="5">
    <source>
        <dbReference type="PROSITE" id="PS51144"/>
    </source>
</evidence>
<dbReference type="PROSITE" id="PS00162">
    <property type="entry name" value="ALPHA_CA_1"/>
    <property type="match status" value="1"/>
</dbReference>
<dbReference type="EC" id="4.2.1.1" evidence="4"/>
<dbReference type="SUPFAM" id="SSF51069">
    <property type="entry name" value="Carbonic anhydrase"/>
    <property type="match status" value="1"/>
</dbReference>
<comment type="catalytic activity">
    <reaction evidence="4">
        <text>hydrogencarbonate + H(+) = CO2 + H2O</text>
        <dbReference type="Rhea" id="RHEA:10748"/>
        <dbReference type="ChEBI" id="CHEBI:15377"/>
        <dbReference type="ChEBI" id="CHEBI:15378"/>
        <dbReference type="ChEBI" id="CHEBI:16526"/>
        <dbReference type="ChEBI" id="CHEBI:17544"/>
        <dbReference type="EC" id="4.2.1.1"/>
    </reaction>
</comment>
<dbReference type="Gene3D" id="3.10.200.10">
    <property type="entry name" value="Alpha carbonic anhydrase"/>
    <property type="match status" value="2"/>
</dbReference>
<keyword evidence="2 4" id="KW-0479">Metal-binding</keyword>
<dbReference type="Proteomes" id="UP000440578">
    <property type="component" value="Unassembled WGS sequence"/>
</dbReference>
<dbReference type="InterPro" id="IPR018338">
    <property type="entry name" value="Carbonic_anhydrase_a-class_CS"/>
</dbReference>
<feature type="domain" description="Alpha-carbonic anhydrase" evidence="5">
    <location>
        <begin position="21"/>
        <end position="265"/>
    </location>
</feature>
<dbReference type="PROSITE" id="PS51144">
    <property type="entry name" value="ALPHA_CA_2"/>
    <property type="match status" value="1"/>
</dbReference>
<name>A0A6A4W4V9_AMPAM</name>
<comment type="cofactor">
    <cofactor evidence="4">
        <name>Zn(2+)</name>
        <dbReference type="ChEBI" id="CHEBI:29105"/>
    </cofactor>
</comment>
<accession>A0A6A4W4V9</accession>
<proteinExistence type="inferred from homology"/>
<dbReference type="GO" id="GO:0008270">
    <property type="term" value="F:zinc ion binding"/>
    <property type="evidence" value="ECO:0007669"/>
    <property type="project" value="UniProtKB-UniRule"/>
</dbReference>
<comment type="caution">
    <text evidence="6">The sequence shown here is derived from an EMBL/GenBank/DDBJ whole genome shotgun (WGS) entry which is preliminary data.</text>
</comment>
<keyword evidence="4" id="KW-0732">Signal</keyword>
<evidence type="ECO:0000256" key="1">
    <source>
        <dbReference type="ARBA" id="ARBA00010718"/>
    </source>
</evidence>
<dbReference type="EMBL" id="VIIS01001525">
    <property type="protein sequence ID" value="KAF0296911.1"/>
    <property type="molecule type" value="Genomic_DNA"/>
</dbReference>
<evidence type="ECO:0000313" key="6">
    <source>
        <dbReference type="EMBL" id="KAF0296911.1"/>
    </source>
</evidence>
<protein>
    <recommendedName>
        <fullName evidence="4">Carbonic anhydrase</fullName>
        <ecNumber evidence="4">4.2.1.1</ecNumber>
    </recommendedName>
</protein>
<evidence type="ECO:0000256" key="4">
    <source>
        <dbReference type="RuleBase" id="RU367011"/>
    </source>
</evidence>
<dbReference type="GO" id="GO:0006730">
    <property type="term" value="P:one-carbon metabolic process"/>
    <property type="evidence" value="ECO:0007669"/>
    <property type="project" value="TreeGrafter"/>
</dbReference>
<comment type="function">
    <text evidence="4">Reversible hydration of carbon dioxide.</text>
</comment>
<keyword evidence="3 4" id="KW-0862">Zinc</keyword>
<organism evidence="6 7">
    <name type="scientific">Amphibalanus amphitrite</name>
    <name type="common">Striped barnacle</name>
    <name type="synonym">Balanus amphitrite</name>
    <dbReference type="NCBI Taxonomy" id="1232801"/>
    <lineage>
        <taxon>Eukaryota</taxon>
        <taxon>Metazoa</taxon>
        <taxon>Ecdysozoa</taxon>
        <taxon>Arthropoda</taxon>
        <taxon>Crustacea</taxon>
        <taxon>Multicrustacea</taxon>
        <taxon>Cirripedia</taxon>
        <taxon>Thoracica</taxon>
        <taxon>Thoracicalcarea</taxon>
        <taxon>Balanomorpha</taxon>
        <taxon>Balanoidea</taxon>
        <taxon>Balanidae</taxon>
        <taxon>Amphibalaninae</taxon>
        <taxon>Amphibalanus</taxon>
    </lineage>
</organism>
<comment type="similarity">
    <text evidence="1 4">Belongs to the alpha-carbonic anhydrase family.</text>
</comment>
<feature type="chain" id="PRO_5025714231" description="Carbonic anhydrase" evidence="4">
    <location>
        <begin position="18"/>
        <end position="292"/>
    </location>
</feature>
<evidence type="ECO:0000256" key="3">
    <source>
        <dbReference type="ARBA" id="ARBA00022833"/>
    </source>
</evidence>
<dbReference type="InterPro" id="IPR036398">
    <property type="entry name" value="CA_dom_sf"/>
</dbReference>
<keyword evidence="7" id="KW-1185">Reference proteome</keyword>
<feature type="signal peptide" evidence="4">
    <location>
        <begin position="1"/>
        <end position="17"/>
    </location>
</feature>
<gene>
    <name evidence="6" type="primary">CA10_1</name>
    <name evidence="6" type="ORF">FJT64_005650</name>
</gene>